<dbReference type="AlphaFoldDB" id="A0A9P6MEJ2"/>
<reference evidence="2" key="1">
    <citation type="journal article" date="2020" name="Fungal Divers.">
        <title>Resolving the Mortierellaceae phylogeny through synthesis of multi-gene phylogenetics and phylogenomics.</title>
        <authorList>
            <person name="Vandepol N."/>
            <person name="Liber J."/>
            <person name="Desiro A."/>
            <person name="Na H."/>
            <person name="Kennedy M."/>
            <person name="Barry K."/>
            <person name="Grigoriev I.V."/>
            <person name="Miller A.N."/>
            <person name="O'Donnell K."/>
            <person name="Stajich J.E."/>
            <person name="Bonito G."/>
        </authorList>
    </citation>
    <scope>NUCLEOTIDE SEQUENCE</scope>
    <source>
        <strain evidence="2">MES-2147</strain>
    </source>
</reference>
<organism evidence="2 3">
    <name type="scientific">Modicella reniformis</name>
    <dbReference type="NCBI Taxonomy" id="1440133"/>
    <lineage>
        <taxon>Eukaryota</taxon>
        <taxon>Fungi</taxon>
        <taxon>Fungi incertae sedis</taxon>
        <taxon>Mucoromycota</taxon>
        <taxon>Mortierellomycotina</taxon>
        <taxon>Mortierellomycetes</taxon>
        <taxon>Mortierellales</taxon>
        <taxon>Mortierellaceae</taxon>
        <taxon>Modicella</taxon>
    </lineage>
</organism>
<dbReference type="OrthoDB" id="2370938at2759"/>
<evidence type="ECO:0000256" key="1">
    <source>
        <dbReference type="SAM" id="MobiDB-lite"/>
    </source>
</evidence>
<dbReference type="EMBL" id="JAAAHW010001518">
    <property type="protein sequence ID" value="KAF9994667.1"/>
    <property type="molecule type" value="Genomic_DNA"/>
</dbReference>
<comment type="caution">
    <text evidence="2">The sequence shown here is derived from an EMBL/GenBank/DDBJ whole genome shotgun (WGS) entry which is preliminary data.</text>
</comment>
<gene>
    <name evidence="2" type="ORF">BGZ65_009701</name>
</gene>
<name>A0A9P6MEJ2_9FUNG</name>
<evidence type="ECO:0000313" key="2">
    <source>
        <dbReference type="EMBL" id="KAF9994667.1"/>
    </source>
</evidence>
<keyword evidence="3" id="KW-1185">Reference proteome</keyword>
<dbReference type="Proteomes" id="UP000749646">
    <property type="component" value="Unassembled WGS sequence"/>
</dbReference>
<proteinExistence type="predicted"/>
<evidence type="ECO:0000313" key="3">
    <source>
        <dbReference type="Proteomes" id="UP000749646"/>
    </source>
</evidence>
<accession>A0A9P6MEJ2</accession>
<protein>
    <submittedName>
        <fullName evidence="2">Uncharacterized protein</fullName>
    </submittedName>
</protein>
<sequence>MTAIDHATIYLSDLRIIFEHRDVAVPIKNRARYLFTHTTYDKFVEEFTALALDVAQKQAERSVQGLFLHVAQGGGRIMTWPSAHPGIGHKRMRDDDDNEPPRTPRGASMSTTTKVATEDIDSPLLIRALPLESPFVVKDNEDNEDNEVSDHNESGEDVLLPVSAAHDFTFSGILHDINVGAGFQQYFSEVTRKAVSIRDVDEVLGRSGILFLNNECSDLQRKHFGRSNLTTLRERFKKRYWRTANVDVSRTLARSWLDAIEASQYERHMSLGKIFECTPSNPQDRKLWAFLVNALEHFPVMDTSKSYSESVAISSFIMPLCRVFMNHPDQMAFLNFVDATTVSGNRRSNVKSTKEPDLVLELKDATNQTLCELGIGEVTSFSQRNHLSKNAKDLVRIGLCLKDALDYLEDKYCVQDAFLIGFQVIGQTMDIYIMSRCGNLYLMVQQDKITIPDSLHELCIIGSQYKIWHELRLTVLDGIRPIMQAINDGSDLAASSGTKSPRISTLSTPEMLTFMKKQT</sequence>
<feature type="region of interest" description="Disordered" evidence="1">
    <location>
        <begin position="83"/>
        <end position="114"/>
    </location>
</feature>